<feature type="region of interest" description="Disordered" evidence="1">
    <location>
        <begin position="28"/>
        <end position="147"/>
    </location>
</feature>
<feature type="compositionally biased region" description="Basic residues" evidence="1">
    <location>
        <begin position="1"/>
        <end position="12"/>
    </location>
</feature>
<feature type="compositionally biased region" description="Basic and acidic residues" evidence="1">
    <location>
        <begin position="108"/>
        <end position="124"/>
    </location>
</feature>
<accession>A0AA40KX72</accession>
<name>A0AA40KX72_9HYME</name>
<dbReference type="AlphaFoldDB" id="A0AA40KX72"/>
<gene>
    <name evidence="2" type="ORF">K0M31_000813</name>
</gene>
<organism evidence="2 3">
    <name type="scientific">Melipona bicolor</name>
    <dbReference type="NCBI Taxonomy" id="60889"/>
    <lineage>
        <taxon>Eukaryota</taxon>
        <taxon>Metazoa</taxon>
        <taxon>Ecdysozoa</taxon>
        <taxon>Arthropoda</taxon>
        <taxon>Hexapoda</taxon>
        <taxon>Insecta</taxon>
        <taxon>Pterygota</taxon>
        <taxon>Neoptera</taxon>
        <taxon>Endopterygota</taxon>
        <taxon>Hymenoptera</taxon>
        <taxon>Apocrita</taxon>
        <taxon>Aculeata</taxon>
        <taxon>Apoidea</taxon>
        <taxon>Anthophila</taxon>
        <taxon>Apidae</taxon>
        <taxon>Melipona</taxon>
    </lineage>
</organism>
<keyword evidence="3" id="KW-1185">Reference proteome</keyword>
<feature type="compositionally biased region" description="Basic and acidic residues" evidence="1">
    <location>
        <begin position="57"/>
        <end position="67"/>
    </location>
</feature>
<reference evidence="2" key="1">
    <citation type="submission" date="2021-10" db="EMBL/GenBank/DDBJ databases">
        <title>Melipona bicolor Genome sequencing and assembly.</title>
        <authorList>
            <person name="Araujo N.S."/>
            <person name="Arias M.C."/>
        </authorList>
    </citation>
    <scope>NUCLEOTIDE SEQUENCE</scope>
    <source>
        <strain evidence="2">USP_2M_L1-L4_2017</strain>
        <tissue evidence="2">Whole body</tissue>
    </source>
</reference>
<comment type="caution">
    <text evidence="2">The sequence shown here is derived from an EMBL/GenBank/DDBJ whole genome shotgun (WGS) entry which is preliminary data.</text>
</comment>
<feature type="compositionally biased region" description="Gly residues" evidence="1">
    <location>
        <begin position="38"/>
        <end position="48"/>
    </location>
</feature>
<dbReference type="EMBL" id="JAHYIQ010000001">
    <property type="protein sequence ID" value="KAK1136248.1"/>
    <property type="molecule type" value="Genomic_DNA"/>
</dbReference>
<proteinExistence type="predicted"/>
<evidence type="ECO:0000313" key="3">
    <source>
        <dbReference type="Proteomes" id="UP001177670"/>
    </source>
</evidence>
<dbReference type="Proteomes" id="UP001177670">
    <property type="component" value="Unassembled WGS sequence"/>
</dbReference>
<protein>
    <submittedName>
        <fullName evidence="2">Uncharacterized protein</fullName>
    </submittedName>
</protein>
<feature type="region of interest" description="Disordered" evidence="1">
    <location>
        <begin position="1"/>
        <end position="20"/>
    </location>
</feature>
<evidence type="ECO:0000313" key="2">
    <source>
        <dbReference type="EMBL" id="KAK1136248.1"/>
    </source>
</evidence>
<sequence>MTNGSWRHRRRNDHNEETPSLLLSTLQQVSARAETAAPGGGDLRGAGAGATAAEAPLAERDDEKAAADAHGNAVPVPGRVRIPRPEGQLRHPTIAPGRRVPAQRRVRDHPQREEGLSLRNERGGRWPSPELRTASAQSAQRDHSGQE</sequence>
<evidence type="ECO:0000256" key="1">
    <source>
        <dbReference type="SAM" id="MobiDB-lite"/>
    </source>
</evidence>